<comment type="caution">
    <text evidence="2">The sequence shown here is derived from an EMBL/GenBank/DDBJ whole genome shotgun (WGS) entry which is preliminary data.</text>
</comment>
<evidence type="ECO:0000313" key="3">
    <source>
        <dbReference type="Proteomes" id="UP000825890"/>
    </source>
</evidence>
<keyword evidence="3" id="KW-1185">Reference proteome</keyword>
<dbReference type="EMBL" id="BOLY01000007">
    <property type="protein sequence ID" value="GIZ48046.1"/>
    <property type="molecule type" value="Genomic_DNA"/>
</dbReference>
<feature type="region of interest" description="Disordered" evidence="1">
    <location>
        <begin position="1"/>
        <end position="54"/>
    </location>
</feature>
<feature type="compositionally biased region" description="Low complexity" evidence="1">
    <location>
        <begin position="1"/>
        <end position="31"/>
    </location>
</feature>
<reference evidence="2 3" key="1">
    <citation type="submission" date="2021-01" db="EMBL/GenBank/DDBJ databases">
        <title>Cercospora kikuchii MAFF 305040 whole genome shotgun sequence.</title>
        <authorList>
            <person name="Kashiwa T."/>
            <person name="Suzuki T."/>
        </authorList>
    </citation>
    <scope>NUCLEOTIDE SEQUENCE [LARGE SCALE GENOMIC DNA]</scope>
    <source>
        <strain evidence="2 3">MAFF 305040</strain>
    </source>
</reference>
<sequence>MNSPYGAPSQAGAPSQSGASSQAGAPSQFGGHPQQGMPPQFGAPSPFGNLSSFGAQSPFGGLASFGGSSGFGGTTQSGGPSSFGGAPSPFGQTGMQQPLHHGPQGRVHTEDVWDNMSDEELLANAEAVRRKWARWGTRLWKATRRVSEAEHRQIMAQSDARFQRAPVLALRINVFEIQLCRRFFELLRGGMDARQAFLLCDHGPGPEGI</sequence>
<dbReference type="AlphaFoldDB" id="A0A9P3FI04"/>
<evidence type="ECO:0000256" key="1">
    <source>
        <dbReference type="SAM" id="MobiDB-lite"/>
    </source>
</evidence>
<dbReference type="RefSeq" id="XP_044662533.1">
    <property type="nucleotide sequence ID" value="XM_044806598.1"/>
</dbReference>
<protein>
    <submittedName>
        <fullName evidence="2">Uncharacterized protein</fullName>
    </submittedName>
</protein>
<organism evidence="2 3">
    <name type="scientific">Cercospora kikuchii</name>
    <dbReference type="NCBI Taxonomy" id="84275"/>
    <lineage>
        <taxon>Eukaryota</taxon>
        <taxon>Fungi</taxon>
        <taxon>Dikarya</taxon>
        <taxon>Ascomycota</taxon>
        <taxon>Pezizomycotina</taxon>
        <taxon>Dothideomycetes</taxon>
        <taxon>Dothideomycetidae</taxon>
        <taxon>Mycosphaerellales</taxon>
        <taxon>Mycosphaerellaceae</taxon>
        <taxon>Cercospora</taxon>
    </lineage>
</organism>
<name>A0A9P3FI04_9PEZI</name>
<evidence type="ECO:0000313" key="2">
    <source>
        <dbReference type="EMBL" id="GIZ48046.1"/>
    </source>
</evidence>
<feature type="region of interest" description="Disordered" evidence="1">
    <location>
        <begin position="70"/>
        <end position="109"/>
    </location>
</feature>
<dbReference type="GeneID" id="68296696"/>
<accession>A0A9P3FI04</accession>
<gene>
    <name evidence="2" type="ORF">CKM354_001112100</name>
</gene>
<dbReference type="Proteomes" id="UP000825890">
    <property type="component" value="Unassembled WGS sequence"/>
</dbReference>
<feature type="compositionally biased region" description="Low complexity" evidence="1">
    <location>
        <begin position="77"/>
        <end position="91"/>
    </location>
</feature>
<proteinExistence type="predicted"/>